<dbReference type="KEGG" id="cpat:CLPA_c26490"/>
<keyword evidence="2" id="KW-0255">Endonuclease</keyword>
<reference evidence="3 4" key="3">
    <citation type="journal article" name="Genome Announc.">
        <title>Improved Draft Genome Sequence of Clostridium pasteurianum Strain ATCC 6013 (DSM 525) Using a Hybrid Next-Generation Sequencing Approach.</title>
        <authorList>
            <person name="Pyne M.E."/>
            <person name="Utturkar S."/>
            <person name="Brown S.D."/>
            <person name="Moo-Young M."/>
            <person name="Chung D.A."/>
            <person name="Chou C.P."/>
        </authorList>
    </citation>
    <scope>NUCLEOTIDE SEQUENCE [LARGE SCALE GENOMIC DNA]</scope>
    <source>
        <strain evidence="3 4">ATCC 6013</strain>
    </source>
</reference>
<evidence type="ECO:0000313" key="3">
    <source>
        <dbReference type="EMBL" id="KRU11286.1"/>
    </source>
</evidence>
<evidence type="ECO:0000313" key="2">
    <source>
        <dbReference type="EMBL" id="AJA52704.1"/>
    </source>
</evidence>
<reference evidence="2 5" key="1">
    <citation type="journal article" date="2015" name="Genome Announc.">
        <title>Complete Genome Sequence of the Nitrogen-Fixing and Solvent-Producing Clostridium pasteurianum DSM 525.</title>
        <authorList>
            <person name="Poehlein A."/>
            <person name="Grosse-Honebrink A."/>
            <person name="Zhang Y."/>
            <person name="Minton N.P."/>
            <person name="Daniel R."/>
        </authorList>
    </citation>
    <scope>NUCLEOTIDE SEQUENCE [LARGE SCALE GENOMIC DNA]</scope>
    <source>
        <strain evidence="2">DSM 525</strain>
        <strain evidence="5">DSM 525 / ATCC 6013</strain>
    </source>
</reference>
<dbReference type="InterPro" id="IPR038721">
    <property type="entry name" value="IS701-like_DDE_dom"/>
</dbReference>
<proteinExistence type="predicted"/>
<dbReference type="EMBL" id="CP009268">
    <property type="protein sequence ID" value="AJA52704.1"/>
    <property type="molecule type" value="Genomic_DNA"/>
</dbReference>
<evidence type="ECO:0000313" key="5">
    <source>
        <dbReference type="Proteomes" id="UP000030905"/>
    </source>
</evidence>
<keyword evidence="2" id="KW-0540">Nuclease</keyword>
<dbReference type="Proteomes" id="UP000030905">
    <property type="component" value="Chromosome"/>
</dbReference>
<dbReference type="AlphaFoldDB" id="A0A0H3J453"/>
<dbReference type="eggNOG" id="COG3385">
    <property type="taxonomic scope" value="Bacteria"/>
</dbReference>
<dbReference type="KEGG" id="cpae:CPAST_c26490"/>
<reference evidence="3" key="2">
    <citation type="submission" date="2015-10" db="EMBL/GenBank/DDBJ databases">
        <title>Improved Draft Genome Sequence of Clostridium pasteurianum Strain ATCC 6013 (DSM 525) Using a Hybrid Next-Generation Sequencing Approach.</title>
        <authorList>
            <person name="Pyne M.E."/>
            <person name="Utturkar S.M."/>
            <person name="Brown S.D."/>
            <person name="Moo-Young M."/>
            <person name="Chung D.A."/>
            <person name="Chou P.C."/>
        </authorList>
    </citation>
    <scope>NUCLEOTIDE SEQUENCE</scope>
    <source>
        <strain evidence="3">ATCC 6013</strain>
    </source>
</reference>
<dbReference type="GeneID" id="93074780"/>
<dbReference type="InterPro" id="IPR012337">
    <property type="entry name" value="RNaseH-like_sf"/>
</dbReference>
<evidence type="ECO:0000259" key="1">
    <source>
        <dbReference type="Pfam" id="PF13546"/>
    </source>
</evidence>
<feature type="domain" description="Transposase IS701-like DDE" evidence="1">
    <location>
        <begin position="87"/>
        <end position="252"/>
    </location>
</feature>
<dbReference type="GO" id="GO:0004519">
    <property type="term" value="F:endonuclease activity"/>
    <property type="evidence" value="ECO:0007669"/>
    <property type="project" value="UniProtKB-KW"/>
</dbReference>
<dbReference type="SUPFAM" id="SSF53098">
    <property type="entry name" value="Ribonuclease H-like"/>
    <property type="match status" value="1"/>
</dbReference>
<sequence length="442" mass="51790">MVSIDQKSLIQTIKVYLSEYRSIFKKRSFVIFVILIEAILEVQELRSIKFLYDNFIKKYWTKVLNSFYYFLSYTKFSVESLMIVTVRIALTLIPEDIKSSITIFLIVDDTLQPKFGNKFDCYSKLFDHAQHNGTSYLNGHCFVSLVINIPVLFNGKIKYISLPVGYKLYDKTKSKLEIAGNMIANVMPLLIDYQVIVLYDSWYTKKPFLEILKNFNNIDIIGAVRSDTCLYDLQPKPTGKRGRPRKKGEKLKIKNFNYEKVDNYYIATKKVITNLFDEPVFVTVTTTDIDKFSSVRLYISSIEPSELKAFKNYITDDLNIDKSKPHLIPFYTYKIRWNIEVIFYKHKFFWSFGKYMVRSQEAIEKYVNLLAVAYSFAVILPFINRNFLKYKFESPQVIKNAVSYQISKELILRTFVQKLQKHKIQEEVLKAINSLASLNDAS</sequence>
<keyword evidence="2" id="KW-0378">Hydrolase</keyword>
<dbReference type="Proteomes" id="UP000028042">
    <property type="component" value="Unassembled WGS sequence"/>
</dbReference>
<accession>A0A0H3J453</accession>
<name>A0A0H3J453_CLOPA</name>
<dbReference type="EMBL" id="JPGY02000001">
    <property type="protein sequence ID" value="KRU11286.1"/>
    <property type="molecule type" value="Genomic_DNA"/>
</dbReference>
<dbReference type="RefSeq" id="WP_051803910.1">
    <property type="nucleotide sequence ID" value="NZ_CP009267.1"/>
</dbReference>
<keyword evidence="5" id="KW-1185">Reference proteome</keyword>
<evidence type="ECO:0000313" key="4">
    <source>
        <dbReference type="Proteomes" id="UP000028042"/>
    </source>
</evidence>
<dbReference type="PATRIC" id="fig|1262449.7.peg.2669"/>
<gene>
    <name evidence="2" type="ORF">CLPA_c26490</name>
    <name evidence="3" type="ORF">CP6013_00533</name>
</gene>
<dbReference type="Pfam" id="PF13546">
    <property type="entry name" value="DDE_5"/>
    <property type="match status" value="1"/>
</dbReference>
<protein>
    <submittedName>
        <fullName evidence="2">DDE superfamily endonuclease</fullName>
    </submittedName>
</protein>
<organism evidence="2 5">
    <name type="scientific">Clostridium pasteurianum DSM 525 = ATCC 6013</name>
    <dbReference type="NCBI Taxonomy" id="1262449"/>
    <lineage>
        <taxon>Bacteria</taxon>
        <taxon>Bacillati</taxon>
        <taxon>Bacillota</taxon>
        <taxon>Clostridia</taxon>
        <taxon>Eubacteriales</taxon>
        <taxon>Clostridiaceae</taxon>
        <taxon>Clostridium</taxon>
    </lineage>
</organism>